<feature type="transmembrane region" description="Helical" evidence="1">
    <location>
        <begin position="263"/>
        <end position="284"/>
    </location>
</feature>
<proteinExistence type="predicted"/>
<dbReference type="RefSeq" id="WP_127342977.1">
    <property type="nucleotide sequence ID" value="NZ_RJJX01000005.1"/>
</dbReference>
<keyword evidence="1" id="KW-0812">Transmembrane</keyword>
<name>A0A434AWW7_9BACT</name>
<sequence length="550" mass="62491">MVKFILICLLPFKGIIRTMGVDFDQLRSILRIKLTMDNRRSLSLSQKKKESGNQLLLQAFVYAVVGMLMGISLSSIKSPLVSYTVFFAFIMIMIAMLMISEFTNVLIDTRDNHILMPRPVNSRTIVMAKILHIAFYITHMSLSLSIFYIINTIINHGIFATLLLLILIVLASLFTLFLTNIFYLGLMNVVSGQKLKDIIVYFQIAMAILFMGAYQLLPRMMDFINIAEIKMNIHWWSYLIPPVWLSGTMDGFINGIYDWSHLLFLILGILVPILSLFFVIKVLAPRFNIALAQLDVAGSKKQKVSSNGKEKHKIMVFFSRLCAQTKEEATAFKMIWLMSGRERKYKQTVYPAFGYILIFGLLILFNSKKSFNLETLVASKKYLFLIYLPLFVTFNLTQQLAFSDQPKSSWFYRSLPLSNPGQILLGAFKSVIVKYFLPTIIVISGVCLSIWGINLLDDIIFGSLSIILITSLIFSWQNPQLPFSTERNTQDTGGNFVKGILLMLSGAVLGGIHYGLSFVPYSVLIAIPIAIILVFLNFRKLRKVAWNKIN</sequence>
<feature type="transmembrane region" description="Helical" evidence="1">
    <location>
        <begin position="521"/>
        <end position="538"/>
    </location>
</feature>
<dbReference type="AlphaFoldDB" id="A0A434AWW7"/>
<feature type="transmembrane region" description="Helical" evidence="1">
    <location>
        <begin position="162"/>
        <end position="186"/>
    </location>
</feature>
<feature type="transmembrane region" description="Helical" evidence="1">
    <location>
        <begin position="348"/>
        <end position="367"/>
    </location>
</feature>
<keyword evidence="1" id="KW-0472">Membrane</keyword>
<gene>
    <name evidence="2" type="ORF">DLK05_05400</name>
</gene>
<reference evidence="2 3" key="1">
    <citation type="submission" date="2018-11" db="EMBL/GenBank/DDBJ databases">
        <title>Parancylomarina longa gen. nov., sp. nov., isolated from sediments of southern Okinawa.</title>
        <authorList>
            <person name="Fu T."/>
        </authorList>
    </citation>
    <scope>NUCLEOTIDE SEQUENCE [LARGE SCALE GENOMIC DNA]</scope>
    <source>
        <strain evidence="2 3">T3-2 S1-C</strain>
    </source>
</reference>
<keyword evidence="3" id="KW-1185">Reference proteome</keyword>
<evidence type="ECO:0000313" key="2">
    <source>
        <dbReference type="EMBL" id="RUT78919.1"/>
    </source>
</evidence>
<dbReference type="EMBL" id="RJJX01000005">
    <property type="protein sequence ID" value="RUT78919.1"/>
    <property type="molecule type" value="Genomic_DNA"/>
</dbReference>
<accession>A0A434AWW7</accession>
<feature type="transmembrane region" description="Helical" evidence="1">
    <location>
        <begin position="496"/>
        <end position="515"/>
    </location>
</feature>
<keyword evidence="1" id="KW-1133">Transmembrane helix</keyword>
<feature type="transmembrane region" description="Helical" evidence="1">
    <location>
        <begin position="382"/>
        <end position="402"/>
    </location>
</feature>
<feature type="transmembrane region" description="Helical" evidence="1">
    <location>
        <begin position="55"/>
        <end position="73"/>
    </location>
</feature>
<protein>
    <submittedName>
        <fullName evidence="2">Uncharacterized protein</fullName>
    </submittedName>
</protein>
<feature type="transmembrane region" description="Helical" evidence="1">
    <location>
        <begin position="130"/>
        <end position="150"/>
    </location>
</feature>
<organism evidence="2 3">
    <name type="scientific">Ancylomarina longa</name>
    <dbReference type="NCBI Taxonomy" id="2487017"/>
    <lineage>
        <taxon>Bacteria</taxon>
        <taxon>Pseudomonadati</taxon>
        <taxon>Bacteroidota</taxon>
        <taxon>Bacteroidia</taxon>
        <taxon>Marinilabiliales</taxon>
        <taxon>Marinifilaceae</taxon>
        <taxon>Ancylomarina</taxon>
    </lineage>
</organism>
<dbReference type="Proteomes" id="UP000282985">
    <property type="component" value="Unassembled WGS sequence"/>
</dbReference>
<comment type="caution">
    <text evidence="2">The sequence shown here is derived from an EMBL/GenBank/DDBJ whole genome shotgun (WGS) entry which is preliminary data.</text>
</comment>
<feature type="transmembrane region" description="Helical" evidence="1">
    <location>
        <begin position="198"/>
        <end position="217"/>
    </location>
</feature>
<dbReference type="OrthoDB" id="2659138at2"/>
<feature type="transmembrane region" description="Helical" evidence="1">
    <location>
        <begin position="423"/>
        <end position="453"/>
    </location>
</feature>
<evidence type="ECO:0000256" key="1">
    <source>
        <dbReference type="SAM" id="Phobius"/>
    </source>
</evidence>
<evidence type="ECO:0000313" key="3">
    <source>
        <dbReference type="Proteomes" id="UP000282985"/>
    </source>
</evidence>
<feature type="transmembrane region" description="Helical" evidence="1">
    <location>
        <begin position="80"/>
        <end position="99"/>
    </location>
</feature>
<feature type="transmembrane region" description="Helical" evidence="1">
    <location>
        <begin position="459"/>
        <end position="476"/>
    </location>
</feature>